<evidence type="ECO:0000256" key="5">
    <source>
        <dbReference type="ARBA" id="ARBA00022679"/>
    </source>
</evidence>
<dbReference type="InterPro" id="IPR036388">
    <property type="entry name" value="WH-like_DNA-bd_sf"/>
</dbReference>
<dbReference type="InterPro" id="IPR001497">
    <property type="entry name" value="MethylDNA_cys_MeTrfase_AS"/>
</dbReference>
<dbReference type="SUPFAM" id="SSF53155">
    <property type="entry name" value="Methylated DNA-protein cysteine methyltransferase domain"/>
    <property type="match status" value="1"/>
</dbReference>
<comment type="similarity">
    <text evidence="2 9">Belongs to the MGMT family.</text>
</comment>
<keyword evidence="7 9" id="KW-0234">DNA repair</keyword>
<evidence type="ECO:0000259" key="11">
    <source>
        <dbReference type="Pfam" id="PF02870"/>
    </source>
</evidence>
<evidence type="ECO:0000259" key="10">
    <source>
        <dbReference type="Pfam" id="PF01035"/>
    </source>
</evidence>
<evidence type="ECO:0000256" key="1">
    <source>
        <dbReference type="ARBA" id="ARBA00001286"/>
    </source>
</evidence>
<dbReference type="NCBIfam" id="TIGR00589">
    <property type="entry name" value="ogt"/>
    <property type="match status" value="1"/>
</dbReference>
<dbReference type="Gene3D" id="3.30.160.70">
    <property type="entry name" value="Methylated DNA-protein cysteine methyltransferase domain"/>
    <property type="match status" value="1"/>
</dbReference>
<comment type="function">
    <text evidence="9">Involved in the cellular defense against the biological effects of O6-methylguanine (O6-MeG) and O4-methylthymine (O4-MeT) in DNA. Repairs the methylated nucleobase in DNA by stoichiometrically transferring the methyl group to a cysteine residue in the enzyme. This is a suicide reaction: the enzyme is irreversibly inactivated.</text>
</comment>
<dbReference type="HAMAP" id="MF_00772">
    <property type="entry name" value="OGT"/>
    <property type="match status" value="1"/>
</dbReference>
<dbReference type="GO" id="GO:0003908">
    <property type="term" value="F:methylated-DNA-[protein]-cysteine S-methyltransferase activity"/>
    <property type="evidence" value="ECO:0007669"/>
    <property type="project" value="UniProtKB-UniRule"/>
</dbReference>
<evidence type="ECO:0000256" key="7">
    <source>
        <dbReference type="ARBA" id="ARBA00023204"/>
    </source>
</evidence>
<organism evidence="12 13">
    <name type="scientific">Neorhodopirellula pilleata</name>
    <dbReference type="NCBI Taxonomy" id="2714738"/>
    <lineage>
        <taxon>Bacteria</taxon>
        <taxon>Pseudomonadati</taxon>
        <taxon>Planctomycetota</taxon>
        <taxon>Planctomycetia</taxon>
        <taxon>Pirellulales</taxon>
        <taxon>Pirellulaceae</taxon>
        <taxon>Neorhodopirellula</taxon>
    </lineage>
</organism>
<dbReference type="GO" id="GO:0005737">
    <property type="term" value="C:cytoplasm"/>
    <property type="evidence" value="ECO:0007669"/>
    <property type="project" value="UniProtKB-SubCell"/>
</dbReference>
<feature type="active site" description="Nucleophile; methyl group acceptor" evidence="9">
    <location>
        <position position="150"/>
    </location>
</feature>
<dbReference type="Proteomes" id="UP000316213">
    <property type="component" value="Unassembled WGS sequence"/>
</dbReference>
<dbReference type="PANTHER" id="PTHR10815">
    <property type="entry name" value="METHYLATED-DNA--PROTEIN-CYSTEINE METHYLTRANSFERASE"/>
    <property type="match status" value="1"/>
</dbReference>
<protein>
    <recommendedName>
        <fullName evidence="9">Methylated-DNA--protein-cysteine methyltransferase</fullName>
        <ecNumber evidence="9">2.1.1.63</ecNumber>
    </recommendedName>
    <alternativeName>
        <fullName evidence="9">6-O-methylguanine-DNA methyltransferase</fullName>
        <shortName evidence="9">MGMT</shortName>
    </alternativeName>
    <alternativeName>
        <fullName evidence="9">O-6-methylguanine-DNA-alkyltransferase</fullName>
    </alternativeName>
</protein>
<evidence type="ECO:0000313" key="12">
    <source>
        <dbReference type="EMBL" id="TWU03843.1"/>
    </source>
</evidence>
<keyword evidence="13" id="KW-1185">Reference proteome</keyword>
<dbReference type="InterPro" id="IPR036217">
    <property type="entry name" value="MethylDNA_cys_MeTrfase_DNAb"/>
</dbReference>
<comment type="catalytic activity">
    <reaction evidence="1 9">
        <text>a 4-O-methyl-thymidine in DNA + L-cysteinyl-[protein] = a thymidine in DNA + S-methyl-L-cysteinyl-[protein]</text>
        <dbReference type="Rhea" id="RHEA:53428"/>
        <dbReference type="Rhea" id="RHEA-COMP:10131"/>
        <dbReference type="Rhea" id="RHEA-COMP:10132"/>
        <dbReference type="Rhea" id="RHEA-COMP:13555"/>
        <dbReference type="Rhea" id="RHEA-COMP:13556"/>
        <dbReference type="ChEBI" id="CHEBI:29950"/>
        <dbReference type="ChEBI" id="CHEBI:82612"/>
        <dbReference type="ChEBI" id="CHEBI:137386"/>
        <dbReference type="ChEBI" id="CHEBI:137387"/>
        <dbReference type="EC" id="2.1.1.63"/>
    </reaction>
</comment>
<name>A0A5C6AV50_9BACT</name>
<dbReference type="InterPro" id="IPR014048">
    <property type="entry name" value="MethylDNA_cys_MeTrfase_DNA-bd"/>
</dbReference>
<dbReference type="EC" id="2.1.1.63" evidence="9"/>
<evidence type="ECO:0000256" key="6">
    <source>
        <dbReference type="ARBA" id="ARBA00022763"/>
    </source>
</evidence>
<evidence type="ECO:0000256" key="2">
    <source>
        <dbReference type="ARBA" id="ARBA00008711"/>
    </source>
</evidence>
<dbReference type="FunFam" id="1.10.10.10:FF:000214">
    <property type="entry name" value="Methylated-DNA--protein-cysteine methyltransferase"/>
    <property type="match status" value="1"/>
</dbReference>
<accession>A0A5C6AV50</accession>
<keyword evidence="6 9" id="KW-0227">DNA damage</keyword>
<evidence type="ECO:0000256" key="9">
    <source>
        <dbReference type="HAMAP-Rule" id="MF_00772"/>
    </source>
</evidence>
<dbReference type="AlphaFoldDB" id="A0A5C6AV50"/>
<dbReference type="SUPFAM" id="SSF46767">
    <property type="entry name" value="Methylated DNA-protein cysteine methyltransferase, C-terminal domain"/>
    <property type="match status" value="1"/>
</dbReference>
<reference evidence="12 13" key="1">
    <citation type="submission" date="2019-02" db="EMBL/GenBank/DDBJ databases">
        <title>Deep-cultivation of Planctomycetes and their phenomic and genomic characterization uncovers novel biology.</title>
        <authorList>
            <person name="Wiegand S."/>
            <person name="Jogler M."/>
            <person name="Boedeker C."/>
            <person name="Pinto D."/>
            <person name="Vollmers J."/>
            <person name="Rivas-Marin E."/>
            <person name="Kohn T."/>
            <person name="Peeters S.H."/>
            <person name="Heuer A."/>
            <person name="Rast P."/>
            <person name="Oberbeckmann S."/>
            <person name="Bunk B."/>
            <person name="Jeske O."/>
            <person name="Meyerdierks A."/>
            <person name="Storesund J.E."/>
            <person name="Kallscheuer N."/>
            <person name="Luecker S."/>
            <person name="Lage O.M."/>
            <person name="Pohl T."/>
            <person name="Merkel B.J."/>
            <person name="Hornburger P."/>
            <person name="Mueller R.-W."/>
            <person name="Bruemmer F."/>
            <person name="Labrenz M."/>
            <person name="Spormann A.M."/>
            <person name="Op Den Camp H."/>
            <person name="Overmann J."/>
            <person name="Amann R."/>
            <person name="Jetten M.S.M."/>
            <person name="Mascher T."/>
            <person name="Medema M.H."/>
            <person name="Devos D.P."/>
            <person name="Kaster A.-K."/>
            <person name="Ovreas L."/>
            <person name="Rohde M."/>
            <person name="Galperin M.Y."/>
            <person name="Jogler C."/>
        </authorList>
    </citation>
    <scope>NUCLEOTIDE SEQUENCE [LARGE SCALE GENOMIC DNA]</scope>
    <source>
        <strain evidence="12 13">Pla100</strain>
    </source>
</reference>
<gene>
    <name evidence="12" type="primary">adaB</name>
    <name evidence="12" type="ORF">Pla100_07780</name>
</gene>
<dbReference type="Pfam" id="PF02870">
    <property type="entry name" value="Methyltransf_1N"/>
    <property type="match status" value="1"/>
</dbReference>
<dbReference type="InterPro" id="IPR008332">
    <property type="entry name" value="MethylG_MeTrfase_N"/>
</dbReference>
<dbReference type="GO" id="GO:0032259">
    <property type="term" value="P:methylation"/>
    <property type="evidence" value="ECO:0007669"/>
    <property type="project" value="UniProtKB-KW"/>
</dbReference>
<sequence length="179" mass="20092">MTVMTSTPTRQHQTPHFQTAWVSPIGELRIVARRDGCLGLYFPDHSPQPRYWNSRDPLENTRSATGEAGILTTIVEQLDEYFQGQRTEFRIPYHFVGTPFQTQVWRYLTRIVPGETQTYREVAIGIGRPAAIRAVGAAVARNPISILVPCHRVVGSNGKLTGFAGGLARKTFLLDLEKR</sequence>
<keyword evidence="4 9" id="KW-0489">Methyltransferase</keyword>
<dbReference type="InterPro" id="IPR023546">
    <property type="entry name" value="MGMT"/>
</dbReference>
<evidence type="ECO:0000256" key="3">
    <source>
        <dbReference type="ARBA" id="ARBA00022490"/>
    </source>
</evidence>
<proteinExistence type="inferred from homology"/>
<comment type="catalytic activity">
    <reaction evidence="8 9">
        <text>a 6-O-methyl-2'-deoxyguanosine in DNA + L-cysteinyl-[protein] = S-methyl-L-cysteinyl-[protein] + a 2'-deoxyguanosine in DNA</text>
        <dbReference type="Rhea" id="RHEA:24000"/>
        <dbReference type="Rhea" id="RHEA-COMP:10131"/>
        <dbReference type="Rhea" id="RHEA-COMP:10132"/>
        <dbReference type="Rhea" id="RHEA-COMP:11367"/>
        <dbReference type="Rhea" id="RHEA-COMP:11368"/>
        <dbReference type="ChEBI" id="CHEBI:29950"/>
        <dbReference type="ChEBI" id="CHEBI:82612"/>
        <dbReference type="ChEBI" id="CHEBI:85445"/>
        <dbReference type="ChEBI" id="CHEBI:85448"/>
        <dbReference type="EC" id="2.1.1.63"/>
    </reaction>
</comment>
<dbReference type="CDD" id="cd06445">
    <property type="entry name" value="ATase"/>
    <property type="match status" value="1"/>
</dbReference>
<keyword evidence="3 9" id="KW-0963">Cytoplasm</keyword>
<dbReference type="Gene3D" id="1.10.10.10">
    <property type="entry name" value="Winged helix-like DNA-binding domain superfamily/Winged helix DNA-binding domain"/>
    <property type="match status" value="1"/>
</dbReference>
<dbReference type="GO" id="GO:0006307">
    <property type="term" value="P:DNA alkylation repair"/>
    <property type="evidence" value="ECO:0007669"/>
    <property type="project" value="UniProtKB-UniRule"/>
</dbReference>
<comment type="caution">
    <text evidence="12">The sequence shown here is derived from an EMBL/GenBank/DDBJ whole genome shotgun (WGS) entry which is preliminary data.</text>
</comment>
<evidence type="ECO:0000313" key="13">
    <source>
        <dbReference type="Proteomes" id="UP000316213"/>
    </source>
</evidence>
<dbReference type="InterPro" id="IPR036631">
    <property type="entry name" value="MGMT_N_sf"/>
</dbReference>
<evidence type="ECO:0000256" key="4">
    <source>
        <dbReference type="ARBA" id="ARBA00022603"/>
    </source>
</evidence>
<keyword evidence="5 9" id="KW-0808">Transferase</keyword>
<dbReference type="Pfam" id="PF01035">
    <property type="entry name" value="DNA_binding_1"/>
    <property type="match status" value="1"/>
</dbReference>
<feature type="domain" description="Methylated-DNA-[protein]-cysteine S-methyltransferase DNA binding" evidence="10">
    <location>
        <begin position="99"/>
        <end position="178"/>
    </location>
</feature>
<comment type="subcellular location">
    <subcellularLocation>
        <location evidence="9">Cytoplasm</location>
    </subcellularLocation>
</comment>
<dbReference type="EMBL" id="SJPM01000001">
    <property type="protein sequence ID" value="TWU03843.1"/>
    <property type="molecule type" value="Genomic_DNA"/>
</dbReference>
<comment type="miscellaneous">
    <text evidence="9">This enzyme catalyzes only one turnover and therefore is not strictly catalytic. According to one definition, an enzyme is a biocatalyst that acts repeatedly and over many reaction cycles.</text>
</comment>
<dbReference type="PANTHER" id="PTHR10815:SF5">
    <property type="entry name" value="METHYLATED-DNA--PROTEIN-CYSTEINE METHYLTRANSFERASE"/>
    <property type="match status" value="1"/>
</dbReference>
<dbReference type="PROSITE" id="PS00374">
    <property type="entry name" value="MGMT"/>
    <property type="match status" value="1"/>
</dbReference>
<evidence type="ECO:0000256" key="8">
    <source>
        <dbReference type="ARBA" id="ARBA00049348"/>
    </source>
</evidence>
<feature type="domain" description="Methylguanine DNA methyltransferase ribonuclease-like" evidence="11">
    <location>
        <begin position="23"/>
        <end position="92"/>
    </location>
</feature>